<evidence type="ECO:0000313" key="2">
    <source>
        <dbReference type="Proteomes" id="UP000625527"/>
    </source>
</evidence>
<evidence type="ECO:0000313" key="1">
    <source>
        <dbReference type="EMBL" id="MBE1875050.1"/>
    </source>
</evidence>
<dbReference type="RefSeq" id="WP_192861632.1">
    <property type="nucleotide sequence ID" value="NZ_JADAQT010000057.1"/>
</dbReference>
<name>A0ABR9MV99_9MICO</name>
<accession>A0ABR9MV99</accession>
<proteinExistence type="predicted"/>
<dbReference type="Proteomes" id="UP000625527">
    <property type="component" value="Unassembled WGS sequence"/>
</dbReference>
<sequence length="307" mass="33223">MTHGFHRYAGVACGRYSTDSCCVLTAVATHLPSALQTLPGRKDAGEMSIAGCLGVEHENTTTMRGARQRWPAWRRQEPDLPPVAELDGLRTWMDRAEPADRDLCLGTLVRIGLRDQAATNVVTWLLLPGAIREVSRLGDVSGDIDAIYAGNLWIAARTFNWRRPHKVAAAILGTARRETMAELGIGQPARRRDRTWIVTAPVETVPEPGQPLSRNEALAAAAELREVLDDAHAAGIADDDELGLLAELGITADTLDAPAKRGRGGLTTPTVAKQVAARLGISVRTVRRRASQITDRIAEHQRTSDSG</sequence>
<comment type="caution">
    <text evidence="1">The sequence shown here is derived from an EMBL/GenBank/DDBJ whole genome shotgun (WGS) entry which is preliminary data.</text>
</comment>
<gene>
    <name evidence="1" type="ORF">IHE71_04895</name>
</gene>
<organism evidence="1 2">
    <name type="scientific">Myceligenerans pegani</name>
    <dbReference type="NCBI Taxonomy" id="2776917"/>
    <lineage>
        <taxon>Bacteria</taxon>
        <taxon>Bacillati</taxon>
        <taxon>Actinomycetota</taxon>
        <taxon>Actinomycetes</taxon>
        <taxon>Micrococcales</taxon>
        <taxon>Promicromonosporaceae</taxon>
        <taxon>Myceligenerans</taxon>
    </lineage>
</organism>
<dbReference type="EMBL" id="JADAQT010000057">
    <property type="protein sequence ID" value="MBE1875050.1"/>
    <property type="molecule type" value="Genomic_DNA"/>
</dbReference>
<reference evidence="1 2" key="1">
    <citation type="submission" date="2020-10" db="EMBL/GenBank/DDBJ databases">
        <title>Myceligenerans pegani sp. nov., an endophytic actinomycete isolated from Peganum harmala L. in Xinjiang, China.</title>
        <authorList>
            <person name="Xin L."/>
        </authorList>
    </citation>
    <scope>NUCLEOTIDE SEQUENCE [LARGE SCALE GENOMIC DNA]</scope>
    <source>
        <strain evidence="1 2">TRM65318</strain>
    </source>
</reference>
<protein>
    <submittedName>
        <fullName evidence="1">Uncharacterized protein</fullName>
    </submittedName>
</protein>
<keyword evidence="2" id="KW-1185">Reference proteome</keyword>